<feature type="transmembrane region" description="Helical" evidence="2">
    <location>
        <begin position="212"/>
        <end position="230"/>
    </location>
</feature>
<evidence type="ECO:0000313" key="3">
    <source>
        <dbReference type="EMBL" id="GMI49181.1"/>
    </source>
</evidence>
<dbReference type="OrthoDB" id="202922at2759"/>
<keyword evidence="2" id="KW-0472">Membrane</keyword>
<evidence type="ECO:0000256" key="1">
    <source>
        <dbReference type="SAM" id="MobiDB-lite"/>
    </source>
</evidence>
<keyword evidence="2" id="KW-0812">Transmembrane</keyword>
<feature type="transmembrane region" description="Helical" evidence="2">
    <location>
        <begin position="335"/>
        <end position="357"/>
    </location>
</feature>
<keyword evidence="2" id="KW-1133">Transmembrane helix</keyword>
<evidence type="ECO:0000313" key="4">
    <source>
        <dbReference type="Proteomes" id="UP001165065"/>
    </source>
</evidence>
<accession>A0A9W7LGI7</accession>
<feature type="transmembrane region" description="Helical" evidence="2">
    <location>
        <begin position="173"/>
        <end position="200"/>
    </location>
</feature>
<reference evidence="4" key="1">
    <citation type="journal article" date="2023" name="Commun. Biol.">
        <title>Genome analysis of Parmales, the sister group of diatoms, reveals the evolutionary specialization of diatoms from phago-mixotrophs to photoautotrophs.</title>
        <authorList>
            <person name="Ban H."/>
            <person name="Sato S."/>
            <person name="Yoshikawa S."/>
            <person name="Yamada K."/>
            <person name="Nakamura Y."/>
            <person name="Ichinomiya M."/>
            <person name="Sato N."/>
            <person name="Blanc-Mathieu R."/>
            <person name="Endo H."/>
            <person name="Kuwata A."/>
            <person name="Ogata H."/>
        </authorList>
    </citation>
    <scope>NUCLEOTIDE SEQUENCE [LARGE SCALE GENOMIC DNA]</scope>
</reference>
<keyword evidence="4" id="KW-1185">Reference proteome</keyword>
<feature type="transmembrane region" description="Helical" evidence="2">
    <location>
        <begin position="92"/>
        <end position="118"/>
    </location>
</feature>
<gene>
    <name evidence="3" type="ORF">TrCOL_g10257</name>
</gene>
<organism evidence="3 4">
    <name type="scientific">Triparma columacea</name>
    <dbReference type="NCBI Taxonomy" id="722753"/>
    <lineage>
        <taxon>Eukaryota</taxon>
        <taxon>Sar</taxon>
        <taxon>Stramenopiles</taxon>
        <taxon>Ochrophyta</taxon>
        <taxon>Bolidophyceae</taxon>
        <taxon>Parmales</taxon>
        <taxon>Triparmaceae</taxon>
        <taxon>Triparma</taxon>
    </lineage>
</organism>
<sequence>MSHLNQTARFSNVSDLVMYVCEQPRPLANDYDPVCPFPYVNRGWLGSLANDSDAGSEIVLKPSDNYDTSLFSTNVVFNDCSQTMAEVLGTRYTVKCVVYCLLSLIPTLLSCFFLKVMFESKKAKNKGKAKKAALNMSEKMCILNIFVGLMHCIILIDIDSYSGFMHIEDWRPLFLGFCGGAMYHIQVMLVTNWIGIIDAAMSKQKPAWSENFGMFTTVTCYLAEVVGGYLEFHTGEAAHMEAASNGNMRAAKYAWTSILALVWCAIGIRYGKKLSDTLASGAKEGPNAQLRKIQKYIFALVLGAILGSLQKLFLIPKFLGKSLFRNLPLCTMKGFYMGGTTSLYVIILIIQWAIVYAQQPGKKTVRSLVTSSFMNASTVVSGRSRRGSVSSRRGSVNPSVAPSMSSERSSRKSSTTSSSVAPES</sequence>
<dbReference type="AlphaFoldDB" id="A0A9W7LGI7"/>
<proteinExistence type="predicted"/>
<protein>
    <submittedName>
        <fullName evidence="3">Uncharacterized protein</fullName>
    </submittedName>
</protein>
<name>A0A9W7LGI7_9STRA</name>
<comment type="caution">
    <text evidence="3">The sequence shown here is derived from an EMBL/GenBank/DDBJ whole genome shotgun (WGS) entry which is preliminary data.</text>
</comment>
<dbReference type="EMBL" id="BRYA01000474">
    <property type="protein sequence ID" value="GMI49181.1"/>
    <property type="molecule type" value="Genomic_DNA"/>
</dbReference>
<feature type="transmembrane region" description="Helical" evidence="2">
    <location>
        <begin position="139"/>
        <end position="158"/>
    </location>
</feature>
<dbReference type="Proteomes" id="UP001165065">
    <property type="component" value="Unassembled WGS sequence"/>
</dbReference>
<feature type="transmembrane region" description="Helical" evidence="2">
    <location>
        <begin position="296"/>
        <end position="315"/>
    </location>
</feature>
<feature type="region of interest" description="Disordered" evidence="1">
    <location>
        <begin position="384"/>
        <end position="424"/>
    </location>
</feature>
<feature type="transmembrane region" description="Helical" evidence="2">
    <location>
        <begin position="250"/>
        <end position="268"/>
    </location>
</feature>
<evidence type="ECO:0000256" key="2">
    <source>
        <dbReference type="SAM" id="Phobius"/>
    </source>
</evidence>